<name>A0ABY9MHH7_9BACL</name>
<gene>
    <name evidence="1" type="ORF">RA955_02960</name>
</gene>
<organism evidence="1 2">
    <name type="scientific">Geobacillus proteiniphilus</name>
    <dbReference type="NCBI Taxonomy" id="860353"/>
    <lineage>
        <taxon>Bacteria</taxon>
        <taxon>Bacillati</taxon>
        <taxon>Bacillota</taxon>
        <taxon>Bacilli</taxon>
        <taxon>Bacillales</taxon>
        <taxon>Anoxybacillaceae</taxon>
        <taxon>Geobacillus</taxon>
    </lineage>
</organism>
<evidence type="ECO:0000313" key="2">
    <source>
        <dbReference type="Proteomes" id="UP001223761"/>
    </source>
</evidence>
<keyword evidence="2" id="KW-1185">Reference proteome</keyword>
<accession>A0ABY9MHH7</accession>
<dbReference type="Proteomes" id="UP001223761">
    <property type="component" value="Chromosome"/>
</dbReference>
<evidence type="ECO:0008006" key="3">
    <source>
        <dbReference type="Google" id="ProtNLM"/>
    </source>
</evidence>
<dbReference type="RefSeq" id="WP_307898808.1">
    <property type="nucleotide sequence ID" value="NZ_CP133076.1"/>
</dbReference>
<reference evidence="1 2" key="1">
    <citation type="submission" date="2023-08" db="EMBL/GenBank/DDBJ databases">
        <title>Genome sequencing of the thermostable Gram positive bacteria Geobacillus proteiniphilus strain T-6.</title>
        <authorList>
            <person name="Shulami S."/>
            <person name="Shoham Y."/>
        </authorList>
    </citation>
    <scope>NUCLEOTIDE SEQUENCE [LARGE SCALE GENOMIC DNA]</scope>
    <source>
        <strain evidence="1 2">T-6</strain>
    </source>
</reference>
<evidence type="ECO:0000313" key="1">
    <source>
        <dbReference type="EMBL" id="WMJ17099.1"/>
    </source>
</evidence>
<dbReference type="EMBL" id="CP133076">
    <property type="protein sequence ID" value="WMJ17099.1"/>
    <property type="molecule type" value="Genomic_DNA"/>
</dbReference>
<sequence>MQKVDGTLLKKAGEAFFFFYVDVEIKECVDHHKVLSRLTRFDLCANERWEKFKKDV</sequence>
<protein>
    <recommendedName>
        <fullName evidence="3">Mobile element protein</fullName>
    </recommendedName>
</protein>
<proteinExistence type="predicted"/>